<evidence type="ECO:0000313" key="3">
    <source>
        <dbReference type="Proteomes" id="UP000287033"/>
    </source>
</evidence>
<name>A0A401T1Z3_CHIPU</name>
<evidence type="ECO:0000256" key="1">
    <source>
        <dbReference type="SAM" id="MobiDB-lite"/>
    </source>
</evidence>
<dbReference type="AlphaFoldDB" id="A0A401T1Z3"/>
<feature type="compositionally biased region" description="Basic and acidic residues" evidence="1">
    <location>
        <begin position="35"/>
        <end position="44"/>
    </location>
</feature>
<organism evidence="2 3">
    <name type="scientific">Chiloscyllium punctatum</name>
    <name type="common">Brownbanded bambooshark</name>
    <name type="synonym">Hemiscyllium punctatum</name>
    <dbReference type="NCBI Taxonomy" id="137246"/>
    <lineage>
        <taxon>Eukaryota</taxon>
        <taxon>Metazoa</taxon>
        <taxon>Chordata</taxon>
        <taxon>Craniata</taxon>
        <taxon>Vertebrata</taxon>
        <taxon>Chondrichthyes</taxon>
        <taxon>Elasmobranchii</taxon>
        <taxon>Galeomorphii</taxon>
        <taxon>Galeoidea</taxon>
        <taxon>Orectolobiformes</taxon>
        <taxon>Hemiscylliidae</taxon>
        <taxon>Chiloscyllium</taxon>
    </lineage>
</organism>
<proteinExistence type="predicted"/>
<evidence type="ECO:0000313" key="2">
    <source>
        <dbReference type="EMBL" id="GCC36673.1"/>
    </source>
</evidence>
<gene>
    <name evidence="2" type="ORF">chiPu_0015169</name>
</gene>
<keyword evidence="3" id="KW-1185">Reference proteome</keyword>
<comment type="caution">
    <text evidence="2">The sequence shown here is derived from an EMBL/GenBank/DDBJ whole genome shotgun (WGS) entry which is preliminary data.</text>
</comment>
<reference evidence="2 3" key="1">
    <citation type="journal article" date="2018" name="Nat. Ecol. Evol.">
        <title>Shark genomes provide insights into elasmobranch evolution and the origin of vertebrates.</title>
        <authorList>
            <person name="Hara Y"/>
            <person name="Yamaguchi K"/>
            <person name="Onimaru K"/>
            <person name="Kadota M"/>
            <person name="Koyanagi M"/>
            <person name="Keeley SD"/>
            <person name="Tatsumi K"/>
            <person name="Tanaka K"/>
            <person name="Motone F"/>
            <person name="Kageyama Y"/>
            <person name="Nozu R"/>
            <person name="Adachi N"/>
            <person name="Nishimura O"/>
            <person name="Nakagawa R"/>
            <person name="Tanegashima C"/>
            <person name="Kiyatake I"/>
            <person name="Matsumoto R"/>
            <person name="Murakumo K"/>
            <person name="Nishida K"/>
            <person name="Terakita A"/>
            <person name="Kuratani S"/>
            <person name="Sato K"/>
            <person name="Hyodo S Kuraku.S."/>
        </authorList>
    </citation>
    <scope>NUCLEOTIDE SEQUENCE [LARGE SCALE GENOMIC DNA]</scope>
</reference>
<sequence length="70" mass="7873">MLADPCTVQTGAERERDWKIGSAQTSHSACSKACRSPEEKKPLEASDSESVTEQRGKLYWENNSAMLERR</sequence>
<dbReference type="EMBL" id="BEZZ01000865">
    <property type="protein sequence ID" value="GCC36673.1"/>
    <property type="molecule type" value="Genomic_DNA"/>
</dbReference>
<accession>A0A401T1Z3</accession>
<feature type="compositionally biased region" description="Polar residues" evidence="1">
    <location>
        <begin position="61"/>
        <end position="70"/>
    </location>
</feature>
<feature type="region of interest" description="Disordered" evidence="1">
    <location>
        <begin position="1"/>
        <end position="70"/>
    </location>
</feature>
<dbReference type="Proteomes" id="UP000287033">
    <property type="component" value="Unassembled WGS sequence"/>
</dbReference>
<protein>
    <submittedName>
        <fullName evidence="2">Uncharacterized protein</fullName>
    </submittedName>
</protein>